<name>A0ABU8XWC4_9PROT</name>
<accession>A0ABU8XWC4</accession>
<gene>
    <name evidence="2" type="ORF">U1T56_20325</name>
</gene>
<proteinExistence type="predicted"/>
<keyword evidence="3" id="KW-1185">Reference proteome</keyword>
<dbReference type="Pfam" id="PF03992">
    <property type="entry name" value="ABM"/>
    <property type="match status" value="1"/>
</dbReference>
<evidence type="ECO:0000313" key="3">
    <source>
        <dbReference type="Proteomes" id="UP001375743"/>
    </source>
</evidence>
<dbReference type="Proteomes" id="UP001375743">
    <property type="component" value="Unassembled WGS sequence"/>
</dbReference>
<dbReference type="SUPFAM" id="SSF54909">
    <property type="entry name" value="Dimeric alpha+beta barrel"/>
    <property type="match status" value="1"/>
</dbReference>
<dbReference type="RefSeq" id="WP_418161356.1">
    <property type="nucleotide sequence ID" value="NZ_JBBLZC010000028.1"/>
</dbReference>
<dbReference type="InterPro" id="IPR052936">
    <property type="entry name" value="Jasmonate_Hydroxylase-like"/>
</dbReference>
<protein>
    <submittedName>
        <fullName evidence="2">Antibiotic biosynthesis monooxygenase family protein</fullName>
    </submittedName>
</protein>
<keyword evidence="2" id="KW-0560">Oxidoreductase</keyword>
<dbReference type="PANTHER" id="PTHR37811:SF2">
    <property type="entry name" value="ABM DOMAIN-CONTAINING PROTEIN"/>
    <property type="match status" value="1"/>
</dbReference>
<dbReference type="EMBL" id="JBBLZC010000028">
    <property type="protein sequence ID" value="MEK0085507.1"/>
    <property type="molecule type" value="Genomic_DNA"/>
</dbReference>
<dbReference type="Gene3D" id="3.30.70.100">
    <property type="match status" value="1"/>
</dbReference>
<dbReference type="PANTHER" id="PTHR37811">
    <property type="entry name" value="BLL5343 PROTEIN"/>
    <property type="match status" value="1"/>
</dbReference>
<dbReference type="InterPro" id="IPR007138">
    <property type="entry name" value="ABM_dom"/>
</dbReference>
<sequence length="164" mass="18435">MRAVVFEFRPYPDQRAAYFALVAELRPRLLGMPGFLENERFQSIRDPGRLLSFQLWEDEAAIARWRAHPRHRVAQALGRSEIFQAYRLRVGEVIETDGPPGGADVVRLAFGSGLMARAGVEAFASITDARRILLVGSGDSPWDARAERRLVVRVIRDYGRGTLA</sequence>
<evidence type="ECO:0000259" key="1">
    <source>
        <dbReference type="PROSITE" id="PS51725"/>
    </source>
</evidence>
<dbReference type="PROSITE" id="PS51725">
    <property type="entry name" value="ABM"/>
    <property type="match status" value="1"/>
</dbReference>
<feature type="domain" description="ABM" evidence="1">
    <location>
        <begin position="2"/>
        <end position="90"/>
    </location>
</feature>
<organism evidence="2 3">
    <name type="scientific">Benzoatithermus flavus</name>
    <dbReference type="NCBI Taxonomy" id="3108223"/>
    <lineage>
        <taxon>Bacteria</taxon>
        <taxon>Pseudomonadati</taxon>
        <taxon>Pseudomonadota</taxon>
        <taxon>Alphaproteobacteria</taxon>
        <taxon>Geminicoccales</taxon>
        <taxon>Geminicoccaceae</taxon>
        <taxon>Benzoatithermus</taxon>
    </lineage>
</organism>
<reference evidence="2 3" key="1">
    <citation type="submission" date="2024-01" db="EMBL/GenBank/DDBJ databases">
        <title>Multi-omics insights into the function and evolution of sodium benzoate biodegradation pathways in Benzoatithermus flavus gen. nov., sp. nov. from hot spring.</title>
        <authorList>
            <person name="Hu C.-J."/>
            <person name="Li W.-J."/>
        </authorList>
    </citation>
    <scope>NUCLEOTIDE SEQUENCE [LARGE SCALE GENOMIC DNA]</scope>
    <source>
        <strain evidence="2 3">SYSU G07066</strain>
    </source>
</reference>
<comment type="caution">
    <text evidence="2">The sequence shown here is derived from an EMBL/GenBank/DDBJ whole genome shotgun (WGS) entry which is preliminary data.</text>
</comment>
<dbReference type="GO" id="GO:0004497">
    <property type="term" value="F:monooxygenase activity"/>
    <property type="evidence" value="ECO:0007669"/>
    <property type="project" value="UniProtKB-KW"/>
</dbReference>
<evidence type="ECO:0000313" key="2">
    <source>
        <dbReference type="EMBL" id="MEK0085507.1"/>
    </source>
</evidence>
<keyword evidence="2" id="KW-0503">Monooxygenase</keyword>
<dbReference type="InterPro" id="IPR011008">
    <property type="entry name" value="Dimeric_a/b-barrel"/>
</dbReference>